<dbReference type="RefSeq" id="XP_039133646.1">
    <property type="nucleotide sequence ID" value="XM_039277712.1"/>
</dbReference>
<dbReference type="InterPro" id="IPR016971">
    <property type="entry name" value="UCP031277"/>
</dbReference>
<evidence type="ECO:0000313" key="4">
    <source>
        <dbReference type="RefSeq" id="XP_039133646.1"/>
    </source>
</evidence>
<evidence type="ECO:0000256" key="1">
    <source>
        <dbReference type="SAM" id="Phobius"/>
    </source>
</evidence>
<feature type="transmembrane region" description="Helical" evidence="1">
    <location>
        <begin position="98"/>
        <end position="119"/>
    </location>
</feature>
<sequence>MHLIRFSADAFGLVTIALVSIAAFLGLLCIYSSIYFQLWIRSRHYLQLSYFNGPWFTRIVLILVAIWWGFGEIVRLTLLKGDERLFTSIRCQKDICKFYIISNLGFAEPCMFLMITFLIHASLQKRESGTLSPRWNRKTVSYVLFCSLPVFIMQLCIVVIGPRFTVQNGNLKTMVAKFVLSSSMNEQVSVCTYPLGSIVILGLFYTILVFYISCVGAKVVSLVINKGLQRRIYLLIVSVMVLLPMRVLLLASSVLPRKGHLFFESLIFTSFLAVLLCVLIGISMLVYFPISDSLALGDLGNVGLEDMPYDDYFRDGNGGAPLVAHQNHQVTWRNNPDSFTKHVSISFHPSIKDEPLASGSEDFNSVPMK</sequence>
<keyword evidence="1" id="KW-1133">Transmembrane helix</keyword>
<feature type="transmembrane region" description="Helical" evidence="1">
    <location>
        <begin position="232"/>
        <end position="255"/>
    </location>
</feature>
<organism evidence="2 4">
    <name type="scientific">Dioscorea cayennensis subsp. rotundata</name>
    <name type="common">White Guinea yam</name>
    <name type="synonym">Dioscorea rotundata</name>
    <dbReference type="NCBI Taxonomy" id="55577"/>
    <lineage>
        <taxon>Eukaryota</taxon>
        <taxon>Viridiplantae</taxon>
        <taxon>Streptophyta</taxon>
        <taxon>Embryophyta</taxon>
        <taxon>Tracheophyta</taxon>
        <taxon>Spermatophyta</taxon>
        <taxon>Magnoliopsida</taxon>
        <taxon>Liliopsida</taxon>
        <taxon>Dioscoreales</taxon>
        <taxon>Dioscoreaceae</taxon>
        <taxon>Dioscorea</taxon>
    </lineage>
</organism>
<evidence type="ECO:0000313" key="3">
    <source>
        <dbReference type="RefSeq" id="XP_039133645.1"/>
    </source>
</evidence>
<gene>
    <name evidence="3 4" type="primary">LOC120270651</name>
</gene>
<feature type="transmembrane region" description="Helical" evidence="1">
    <location>
        <begin position="55"/>
        <end position="78"/>
    </location>
</feature>
<dbReference type="PANTHER" id="PTHR34116">
    <property type="entry name" value="PLASMINOGEN ACTIVATOR INHIBITOR"/>
    <property type="match status" value="1"/>
</dbReference>
<proteinExistence type="predicted"/>
<dbReference type="PIRSF" id="PIRSF031277">
    <property type="entry name" value="UCP031277"/>
    <property type="match status" value="1"/>
</dbReference>
<dbReference type="GeneID" id="120270651"/>
<name>A0AB40C1M6_DIOCR</name>
<feature type="transmembrane region" description="Helical" evidence="1">
    <location>
        <begin position="140"/>
        <end position="161"/>
    </location>
</feature>
<feature type="transmembrane region" description="Helical" evidence="1">
    <location>
        <begin position="198"/>
        <end position="220"/>
    </location>
</feature>
<dbReference type="RefSeq" id="XP_039133645.1">
    <property type="nucleotide sequence ID" value="XM_039277711.1"/>
</dbReference>
<feature type="transmembrane region" description="Helical" evidence="1">
    <location>
        <begin position="12"/>
        <end position="34"/>
    </location>
</feature>
<dbReference type="PANTHER" id="PTHR34116:SF10">
    <property type="entry name" value="OS04G0443700 PROTEIN"/>
    <property type="match status" value="1"/>
</dbReference>
<protein>
    <submittedName>
        <fullName evidence="3 4">Uncharacterized protein LOC120270651</fullName>
    </submittedName>
</protein>
<dbReference type="AlphaFoldDB" id="A0AB40C1M6"/>
<keyword evidence="2" id="KW-1185">Reference proteome</keyword>
<keyword evidence="1" id="KW-0472">Membrane</keyword>
<accession>A0AB40C1M6</accession>
<dbReference type="Proteomes" id="UP001515500">
    <property type="component" value="Chromosome 10"/>
</dbReference>
<feature type="transmembrane region" description="Helical" evidence="1">
    <location>
        <begin position="267"/>
        <end position="288"/>
    </location>
</feature>
<reference evidence="3 4" key="1">
    <citation type="submission" date="2025-04" db="UniProtKB">
        <authorList>
            <consortium name="RefSeq"/>
        </authorList>
    </citation>
    <scope>IDENTIFICATION</scope>
</reference>
<evidence type="ECO:0000313" key="2">
    <source>
        <dbReference type="Proteomes" id="UP001515500"/>
    </source>
</evidence>
<keyword evidence="1" id="KW-0812">Transmembrane</keyword>